<feature type="transmembrane region" description="Helical" evidence="6">
    <location>
        <begin position="105"/>
        <end position="135"/>
    </location>
</feature>
<dbReference type="PANTHER" id="PTHR38825:SF1">
    <property type="entry name" value="TRANSPORTER, LYSE FAMILY"/>
    <property type="match status" value="1"/>
</dbReference>
<comment type="subcellular location">
    <subcellularLocation>
        <location evidence="1">Cell membrane</location>
        <topology evidence="1">Multi-pass membrane protein</topology>
    </subcellularLocation>
</comment>
<organism evidence="7">
    <name type="scientific">marine sediment metagenome</name>
    <dbReference type="NCBI Taxonomy" id="412755"/>
    <lineage>
        <taxon>unclassified sequences</taxon>
        <taxon>metagenomes</taxon>
        <taxon>ecological metagenomes</taxon>
    </lineage>
</organism>
<evidence type="ECO:0000313" key="7">
    <source>
        <dbReference type="EMBL" id="GAJ01125.1"/>
    </source>
</evidence>
<keyword evidence="4 6" id="KW-1133">Transmembrane helix</keyword>
<feature type="transmembrane region" description="Helical" evidence="6">
    <location>
        <begin position="38"/>
        <end position="59"/>
    </location>
</feature>
<evidence type="ECO:0000256" key="2">
    <source>
        <dbReference type="ARBA" id="ARBA00022475"/>
    </source>
</evidence>
<evidence type="ECO:0000256" key="1">
    <source>
        <dbReference type="ARBA" id="ARBA00004651"/>
    </source>
</evidence>
<feature type="transmembrane region" description="Helical" evidence="6">
    <location>
        <begin position="66"/>
        <end position="85"/>
    </location>
</feature>
<evidence type="ECO:0000256" key="4">
    <source>
        <dbReference type="ARBA" id="ARBA00022989"/>
    </source>
</evidence>
<dbReference type="GO" id="GO:0005886">
    <property type="term" value="C:plasma membrane"/>
    <property type="evidence" value="ECO:0007669"/>
    <property type="project" value="UniProtKB-SubCell"/>
</dbReference>
<evidence type="ECO:0008006" key="8">
    <source>
        <dbReference type="Google" id="ProtNLM"/>
    </source>
</evidence>
<evidence type="ECO:0000256" key="3">
    <source>
        <dbReference type="ARBA" id="ARBA00022692"/>
    </source>
</evidence>
<sequence>MLTALGTVVVTSLSGVMAPGPMFTMTLAKSYKSPWVGAQVSLGHAVIEVPLILLIYFGVAQFFQNIVVQLALSVLGGGMIIWMGIGLFRARKEVARGGKDTSYSAFVAGILMSGLNPFFLVWWVTVGSLLLMAFLEFSPQGLILFIVVHWLCDLVWLSLVSFTVYKTHSFLDQRLQEWIFIVLSVTLLYFGGQFIVKGILLVT</sequence>
<dbReference type="PANTHER" id="PTHR38825">
    <property type="entry name" value="LYSINE EXPORTER PROTEIN (LYSE/YGGA)"/>
    <property type="match status" value="1"/>
</dbReference>
<gene>
    <name evidence="7" type="ORF">S12H4_27964</name>
</gene>
<evidence type="ECO:0000256" key="6">
    <source>
        <dbReference type="SAM" id="Phobius"/>
    </source>
</evidence>
<proteinExistence type="predicted"/>
<feature type="transmembrane region" description="Helical" evidence="6">
    <location>
        <begin position="178"/>
        <end position="202"/>
    </location>
</feature>
<dbReference type="InterPro" id="IPR001123">
    <property type="entry name" value="LeuE-type"/>
</dbReference>
<dbReference type="GO" id="GO:0006865">
    <property type="term" value="P:amino acid transport"/>
    <property type="evidence" value="ECO:0007669"/>
    <property type="project" value="InterPro"/>
</dbReference>
<feature type="transmembrane region" description="Helical" evidence="6">
    <location>
        <begin position="142"/>
        <end position="166"/>
    </location>
</feature>
<reference evidence="7" key="1">
    <citation type="journal article" date="2014" name="Front. Microbiol.">
        <title>High frequency of phylogenetically diverse reductive dehalogenase-homologous genes in deep subseafloor sedimentary metagenomes.</title>
        <authorList>
            <person name="Kawai M."/>
            <person name="Futagami T."/>
            <person name="Toyoda A."/>
            <person name="Takaki Y."/>
            <person name="Nishi S."/>
            <person name="Hori S."/>
            <person name="Arai W."/>
            <person name="Tsubouchi T."/>
            <person name="Morono Y."/>
            <person name="Uchiyama I."/>
            <person name="Ito T."/>
            <person name="Fujiyama A."/>
            <person name="Inagaki F."/>
            <person name="Takami H."/>
        </authorList>
    </citation>
    <scope>NUCLEOTIDE SEQUENCE</scope>
    <source>
        <strain evidence="7">Expedition CK06-06</strain>
    </source>
</reference>
<dbReference type="EMBL" id="BARW01016006">
    <property type="protein sequence ID" value="GAJ01125.1"/>
    <property type="molecule type" value="Genomic_DNA"/>
</dbReference>
<evidence type="ECO:0000256" key="5">
    <source>
        <dbReference type="ARBA" id="ARBA00023136"/>
    </source>
</evidence>
<name>X1V7T1_9ZZZZ</name>
<comment type="caution">
    <text evidence="7">The sequence shown here is derived from an EMBL/GenBank/DDBJ whole genome shotgun (WGS) entry which is preliminary data.</text>
</comment>
<keyword evidence="3 6" id="KW-0812">Transmembrane</keyword>
<dbReference type="Pfam" id="PF01810">
    <property type="entry name" value="LysE"/>
    <property type="match status" value="1"/>
</dbReference>
<accession>X1V7T1</accession>
<keyword evidence="2" id="KW-1003">Cell membrane</keyword>
<protein>
    <recommendedName>
        <fullName evidence="8">Lysine transporter LysE</fullName>
    </recommendedName>
</protein>
<dbReference type="AlphaFoldDB" id="X1V7T1"/>
<keyword evidence="5 6" id="KW-0472">Membrane</keyword>